<proteinExistence type="predicted"/>
<keyword evidence="4" id="KW-0539">Nucleus</keyword>
<name>A0AAE0WV82_9PEZI</name>
<dbReference type="Proteomes" id="UP001274830">
    <property type="component" value="Unassembled WGS sequence"/>
</dbReference>
<evidence type="ECO:0000256" key="4">
    <source>
        <dbReference type="ARBA" id="ARBA00023242"/>
    </source>
</evidence>
<evidence type="ECO:0000256" key="1">
    <source>
        <dbReference type="ARBA" id="ARBA00022723"/>
    </source>
</evidence>
<dbReference type="GO" id="GO:0000978">
    <property type="term" value="F:RNA polymerase II cis-regulatory region sequence-specific DNA binding"/>
    <property type="evidence" value="ECO:0007669"/>
    <property type="project" value="TreeGrafter"/>
</dbReference>
<comment type="caution">
    <text evidence="7">The sequence shown here is derived from an EMBL/GenBank/DDBJ whole genome shotgun (WGS) entry which is preliminary data.</text>
</comment>
<feature type="region of interest" description="Disordered" evidence="5">
    <location>
        <begin position="508"/>
        <end position="553"/>
    </location>
</feature>
<dbReference type="CDD" id="cd12148">
    <property type="entry name" value="fungal_TF_MHR"/>
    <property type="match status" value="1"/>
</dbReference>
<keyword evidence="8" id="KW-1185">Reference proteome</keyword>
<feature type="domain" description="Zn(2)-C6 fungal-type" evidence="6">
    <location>
        <begin position="35"/>
        <end position="66"/>
    </location>
</feature>
<dbReference type="Gene3D" id="4.10.240.10">
    <property type="entry name" value="Zn(2)-C6 fungal-type DNA-binding domain"/>
    <property type="match status" value="1"/>
</dbReference>
<protein>
    <recommendedName>
        <fullName evidence="6">Zn(2)-C6 fungal-type domain-containing protein</fullName>
    </recommendedName>
</protein>
<dbReference type="CDD" id="cd00067">
    <property type="entry name" value="GAL4"/>
    <property type="match status" value="1"/>
</dbReference>
<dbReference type="Pfam" id="PF00172">
    <property type="entry name" value="Zn_clus"/>
    <property type="match status" value="1"/>
</dbReference>
<keyword evidence="2" id="KW-0805">Transcription regulation</keyword>
<dbReference type="GO" id="GO:0005634">
    <property type="term" value="C:nucleus"/>
    <property type="evidence" value="ECO:0007669"/>
    <property type="project" value="TreeGrafter"/>
</dbReference>
<reference evidence="7" key="1">
    <citation type="submission" date="2023-07" db="EMBL/GenBank/DDBJ databases">
        <title>Black Yeasts Isolated from many extreme environments.</title>
        <authorList>
            <person name="Coleine C."/>
            <person name="Stajich J.E."/>
            <person name="Selbmann L."/>
        </authorList>
    </citation>
    <scope>NUCLEOTIDE SEQUENCE</scope>
    <source>
        <strain evidence="7">CCFEE 5485</strain>
    </source>
</reference>
<dbReference type="InterPro" id="IPR036864">
    <property type="entry name" value="Zn2-C6_fun-type_DNA-bd_sf"/>
</dbReference>
<dbReference type="PANTHER" id="PTHR47424:SF5">
    <property type="entry name" value="ZN(II)2CYS6 TRANSCRIPTION FACTOR (EUROFUNG)"/>
    <property type="match status" value="1"/>
</dbReference>
<dbReference type="SUPFAM" id="SSF57701">
    <property type="entry name" value="Zn2/Cys6 DNA-binding domain"/>
    <property type="match status" value="1"/>
</dbReference>
<evidence type="ECO:0000313" key="7">
    <source>
        <dbReference type="EMBL" id="KAK3678776.1"/>
    </source>
</evidence>
<dbReference type="PANTHER" id="PTHR47424">
    <property type="entry name" value="REGULATORY PROTEIN GAL4"/>
    <property type="match status" value="1"/>
</dbReference>
<keyword evidence="3" id="KW-0804">Transcription</keyword>
<accession>A0AAE0WV82</accession>
<dbReference type="SMART" id="SM00906">
    <property type="entry name" value="Fungal_trans"/>
    <property type="match status" value="1"/>
</dbReference>
<dbReference type="PROSITE" id="PS00463">
    <property type="entry name" value="ZN2_CY6_FUNGAL_1"/>
    <property type="match status" value="1"/>
</dbReference>
<dbReference type="GO" id="GO:0000435">
    <property type="term" value="P:positive regulation of transcription from RNA polymerase II promoter by galactose"/>
    <property type="evidence" value="ECO:0007669"/>
    <property type="project" value="TreeGrafter"/>
</dbReference>
<organism evidence="7 8">
    <name type="scientific">Recurvomyces mirabilis</name>
    <dbReference type="NCBI Taxonomy" id="574656"/>
    <lineage>
        <taxon>Eukaryota</taxon>
        <taxon>Fungi</taxon>
        <taxon>Dikarya</taxon>
        <taxon>Ascomycota</taxon>
        <taxon>Pezizomycotina</taxon>
        <taxon>Dothideomycetes</taxon>
        <taxon>Dothideomycetidae</taxon>
        <taxon>Mycosphaerellales</taxon>
        <taxon>Teratosphaeriaceae</taxon>
        <taxon>Recurvomyces</taxon>
    </lineage>
</organism>
<dbReference type="GO" id="GO:0006351">
    <property type="term" value="P:DNA-templated transcription"/>
    <property type="evidence" value="ECO:0007669"/>
    <property type="project" value="InterPro"/>
</dbReference>
<dbReference type="GO" id="GO:0008270">
    <property type="term" value="F:zinc ion binding"/>
    <property type="evidence" value="ECO:0007669"/>
    <property type="project" value="InterPro"/>
</dbReference>
<dbReference type="EMBL" id="JAUTXT010000003">
    <property type="protein sequence ID" value="KAK3678776.1"/>
    <property type="molecule type" value="Genomic_DNA"/>
</dbReference>
<dbReference type="InterPro" id="IPR007219">
    <property type="entry name" value="XnlR_reg_dom"/>
</dbReference>
<evidence type="ECO:0000256" key="2">
    <source>
        <dbReference type="ARBA" id="ARBA00023015"/>
    </source>
</evidence>
<dbReference type="InterPro" id="IPR051127">
    <property type="entry name" value="Fungal_SecMet_Regulators"/>
</dbReference>
<sequence>MYHTFQAATSVVGVDENEERGARIPASRRISTSNACVECRRRKIRCDGTQPCGQCQWYQHPDLCTYSKPAQRVIPSRKLVDRLQSQVDQYSSVFFRLFPGRDIQSIISLPREELINLALTLPATVTSPSSIIEPNTSIPDFHRQTSDGAQSLEALEQAPEQDPVSDETKRHRDNVQGISDDINGLSLSVDTQSSYVGVSSITAALKVIFKTAPVARPFIVQSYTDTALPSRSNSPPPQAKDYDPDYLPPADVGHKLIESYFARVHVMMPMVDEDNFWHTYLYGERKDSPWLALLNIVLALGSLAGSTCQDEDHIAYFQRARVHLHLETFGSGNLLVLQAFGLLGGYYLHWLNRPNEANSLMGAALRMATALGLHREYSDGPPASNGATAVRSIRSEVPVEIRRRTWWSLFCLDTWAFMTTGRPSLGRMSPAVTVQSPRIPEQMNNAQYLASLRLLPIIHNITFCKLATQIQDKLAVQSLLKPDELFALDAELVRWHDDLPPILQAVTERSARKQRSGSNINGQPNLLTPSPAAASMRNPFDFSQPPDRDNTACPEVLKTPRAIMHWWYMTLRMLMHRPYLLAVALRRTPFANMTAEEKVAVSKCRVIASDAIRDIEATCRQELIAGWNAVWLMYQATMVPLVSLFSYLSSSAAYVKPDSPGKISTDGTTGSDEEAEKWRAQIELAIKFFDSMQHYSVAAKKSKDVVQRLYDASKHVRQYHEAFYLQQQLQHSQRQQQSAAQNYGDVAASMDVFNMPGVTNHVPMPNTATAATDLNAGAGGAGMSTWGFSPSGDAAMKSFWDDMMWDTFPEIPDVTNNAVPGIDQIDWFSMNGGVPGQQQGGQPFDAPGWADWNYQDPQPPQG</sequence>
<feature type="compositionally biased region" description="Polar residues" evidence="5">
    <location>
        <begin position="516"/>
        <end position="528"/>
    </location>
</feature>
<evidence type="ECO:0000313" key="8">
    <source>
        <dbReference type="Proteomes" id="UP001274830"/>
    </source>
</evidence>
<evidence type="ECO:0000256" key="5">
    <source>
        <dbReference type="SAM" id="MobiDB-lite"/>
    </source>
</evidence>
<evidence type="ECO:0000256" key="3">
    <source>
        <dbReference type="ARBA" id="ARBA00023163"/>
    </source>
</evidence>
<keyword evidence="1" id="KW-0479">Metal-binding</keyword>
<evidence type="ECO:0000259" key="6">
    <source>
        <dbReference type="PROSITE" id="PS50048"/>
    </source>
</evidence>
<dbReference type="SMART" id="SM00066">
    <property type="entry name" value="GAL4"/>
    <property type="match status" value="1"/>
</dbReference>
<dbReference type="PROSITE" id="PS50048">
    <property type="entry name" value="ZN2_CY6_FUNGAL_2"/>
    <property type="match status" value="1"/>
</dbReference>
<gene>
    <name evidence="7" type="ORF">LTR78_001229</name>
</gene>
<dbReference type="InterPro" id="IPR001138">
    <property type="entry name" value="Zn2Cys6_DnaBD"/>
</dbReference>
<dbReference type="Pfam" id="PF04082">
    <property type="entry name" value="Fungal_trans"/>
    <property type="match status" value="1"/>
</dbReference>
<feature type="region of interest" description="Disordered" evidence="5">
    <location>
        <begin position="831"/>
        <end position="862"/>
    </location>
</feature>
<dbReference type="GO" id="GO:0000981">
    <property type="term" value="F:DNA-binding transcription factor activity, RNA polymerase II-specific"/>
    <property type="evidence" value="ECO:0007669"/>
    <property type="project" value="InterPro"/>
</dbReference>
<dbReference type="AlphaFoldDB" id="A0AAE0WV82"/>